<keyword evidence="4" id="KW-1185">Reference proteome</keyword>
<dbReference type="Pfam" id="PF07589">
    <property type="entry name" value="PEP-CTERM"/>
    <property type="match status" value="1"/>
</dbReference>
<feature type="domain" description="Ice-binding protein C-terminal" evidence="2">
    <location>
        <begin position="177"/>
        <end position="202"/>
    </location>
</feature>
<dbReference type="NCBIfam" id="NF035944">
    <property type="entry name" value="PEPxxWA-CTERM"/>
    <property type="match status" value="1"/>
</dbReference>
<evidence type="ECO:0000259" key="2">
    <source>
        <dbReference type="Pfam" id="PF07589"/>
    </source>
</evidence>
<proteinExistence type="predicted"/>
<organism evidence="3 4">
    <name type="scientific">Sphingomonas lycopersici</name>
    <dbReference type="NCBI Taxonomy" id="2951807"/>
    <lineage>
        <taxon>Bacteria</taxon>
        <taxon>Pseudomonadati</taxon>
        <taxon>Pseudomonadota</taxon>
        <taxon>Alphaproteobacteria</taxon>
        <taxon>Sphingomonadales</taxon>
        <taxon>Sphingomonadaceae</taxon>
        <taxon>Sphingomonas</taxon>
    </lineage>
</organism>
<evidence type="ECO:0000256" key="1">
    <source>
        <dbReference type="SAM" id="SignalP"/>
    </source>
</evidence>
<keyword evidence="1" id="KW-0732">Signal</keyword>
<dbReference type="InterPro" id="IPR013424">
    <property type="entry name" value="Ice-binding_C"/>
</dbReference>
<dbReference type="Proteomes" id="UP001165565">
    <property type="component" value="Unassembled WGS sequence"/>
</dbReference>
<feature type="signal peptide" evidence="1">
    <location>
        <begin position="1"/>
        <end position="21"/>
    </location>
</feature>
<reference evidence="3" key="1">
    <citation type="submission" date="2022-06" db="EMBL/GenBank/DDBJ databases">
        <title>Sphingomonas sp. nov. isolated from rhizosphere soil of tomato.</title>
        <authorList>
            <person name="Dong H."/>
            <person name="Gao R."/>
        </authorList>
    </citation>
    <scope>NUCLEOTIDE SEQUENCE</scope>
    <source>
        <strain evidence="3">MMSM24</strain>
    </source>
</reference>
<name>A0AA41Z9P9_9SPHN</name>
<comment type="caution">
    <text evidence="3">The sequence shown here is derived from an EMBL/GenBank/DDBJ whole genome shotgun (WGS) entry which is preliminary data.</text>
</comment>
<dbReference type="RefSeq" id="WP_265270187.1">
    <property type="nucleotide sequence ID" value="NZ_JANFAV010000014.1"/>
</dbReference>
<evidence type="ECO:0000313" key="3">
    <source>
        <dbReference type="EMBL" id="MCW6536595.1"/>
    </source>
</evidence>
<gene>
    <name evidence="3" type="ORF">NEE01_17595</name>
</gene>
<accession>A0AA41Z9P9</accession>
<evidence type="ECO:0000313" key="4">
    <source>
        <dbReference type="Proteomes" id="UP001165565"/>
    </source>
</evidence>
<dbReference type="NCBIfam" id="TIGR02595">
    <property type="entry name" value="PEP_CTERM"/>
    <property type="match status" value="1"/>
</dbReference>
<protein>
    <submittedName>
        <fullName evidence="3">PEPxxWA-CTERM sorting domain-containing protein</fullName>
    </submittedName>
</protein>
<dbReference type="EMBL" id="JANFAV010000014">
    <property type="protein sequence ID" value="MCW6536595.1"/>
    <property type="molecule type" value="Genomic_DNA"/>
</dbReference>
<feature type="chain" id="PRO_5041450832" evidence="1">
    <location>
        <begin position="22"/>
        <end position="209"/>
    </location>
</feature>
<sequence length="209" mass="21199">MRTIAMLGAAALAAMSAAADAAPTISFAGGTGTTAPGTTVFQDFEGYTSGSWADTNTQFVNPTGTNNARPAFGSTGNFAAIRANGSYTVNFGPTNLFSFVLGSLDSYNSLNLLLADGSSVSYAGGEIIGGLSYVSGNRTSATSNGVVTYNANGGPQIVGATFMSGKSSFEIDNLAAAVPEPSTWAMMIFGFGAIAGAMRHRRRAARALA</sequence>
<dbReference type="AlphaFoldDB" id="A0AA41Z9P9"/>